<reference evidence="3 4" key="1">
    <citation type="submission" date="2018-07" db="EMBL/GenBank/DDBJ databases">
        <title>High-quality-draft genome sequence of Gaiella occulta.</title>
        <authorList>
            <person name="Severino R."/>
            <person name="Froufe H.J.C."/>
            <person name="Rainey F.A."/>
            <person name="Barroso C."/>
            <person name="Albuquerque L."/>
            <person name="Lobo-Da-Cunha A."/>
            <person name="Da Costa M.S."/>
            <person name="Egas C."/>
        </authorList>
    </citation>
    <scope>NUCLEOTIDE SEQUENCE [LARGE SCALE GENOMIC DNA]</scope>
    <source>
        <strain evidence="3 4">F2-233</strain>
    </source>
</reference>
<dbReference type="PANTHER" id="PTHR35176:SF6">
    <property type="entry name" value="HEME OXYGENASE HI_0854-RELATED"/>
    <property type="match status" value="1"/>
</dbReference>
<dbReference type="EMBL" id="QQZY01000009">
    <property type="protein sequence ID" value="RDI73424.1"/>
    <property type="molecule type" value="Genomic_DNA"/>
</dbReference>
<evidence type="ECO:0000313" key="4">
    <source>
        <dbReference type="Proteomes" id="UP000254134"/>
    </source>
</evidence>
<gene>
    <name evidence="3" type="ORF">Gocc_2780</name>
</gene>
<dbReference type="InterPro" id="IPR012349">
    <property type="entry name" value="Split_barrel_FMN-bd"/>
</dbReference>
<dbReference type="InterPro" id="IPR011576">
    <property type="entry name" value="Pyridox_Oxase_N"/>
</dbReference>
<dbReference type="SUPFAM" id="SSF50475">
    <property type="entry name" value="FMN-binding split barrel"/>
    <property type="match status" value="1"/>
</dbReference>
<dbReference type="GO" id="GO:0070967">
    <property type="term" value="F:coenzyme F420 binding"/>
    <property type="evidence" value="ECO:0007669"/>
    <property type="project" value="TreeGrafter"/>
</dbReference>
<dbReference type="AlphaFoldDB" id="A0A7M2YU55"/>
<proteinExistence type="predicted"/>
<evidence type="ECO:0000259" key="2">
    <source>
        <dbReference type="Pfam" id="PF01243"/>
    </source>
</evidence>
<keyword evidence="4" id="KW-1185">Reference proteome</keyword>
<dbReference type="InterPro" id="IPR052019">
    <property type="entry name" value="F420H2_bilvrd_red/Heme_oxyg"/>
</dbReference>
<dbReference type="Pfam" id="PF01243">
    <property type="entry name" value="PNPOx_N"/>
    <property type="match status" value="1"/>
</dbReference>
<protein>
    <submittedName>
        <fullName evidence="3">PPOX class putative F420-dependent enzyme</fullName>
    </submittedName>
</protein>
<feature type="domain" description="Pyridoxamine 5'-phosphate oxidase N-terminal" evidence="2">
    <location>
        <begin position="8"/>
        <end position="129"/>
    </location>
</feature>
<evidence type="ECO:0000256" key="1">
    <source>
        <dbReference type="ARBA" id="ARBA00023002"/>
    </source>
</evidence>
<organism evidence="3 4">
    <name type="scientific">Gaiella occulta</name>
    <dbReference type="NCBI Taxonomy" id="1002870"/>
    <lineage>
        <taxon>Bacteria</taxon>
        <taxon>Bacillati</taxon>
        <taxon>Actinomycetota</taxon>
        <taxon>Thermoleophilia</taxon>
        <taxon>Gaiellales</taxon>
        <taxon>Gaiellaceae</taxon>
        <taxon>Gaiella</taxon>
    </lineage>
</organism>
<dbReference type="Proteomes" id="UP000254134">
    <property type="component" value="Unassembled WGS sequence"/>
</dbReference>
<dbReference type="GO" id="GO:0016627">
    <property type="term" value="F:oxidoreductase activity, acting on the CH-CH group of donors"/>
    <property type="evidence" value="ECO:0007669"/>
    <property type="project" value="TreeGrafter"/>
</dbReference>
<keyword evidence="1" id="KW-0560">Oxidoreductase</keyword>
<comment type="caution">
    <text evidence="3">The sequence shown here is derived from an EMBL/GenBank/DDBJ whole genome shotgun (WGS) entry which is preliminary data.</text>
</comment>
<dbReference type="InterPro" id="IPR019920">
    <property type="entry name" value="F420-binding_dom_put"/>
</dbReference>
<name>A0A7M2YU55_9ACTN</name>
<evidence type="ECO:0000313" key="3">
    <source>
        <dbReference type="EMBL" id="RDI73424.1"/>
    </source>
</evidence>
<accession>A0A7M2YU55</accession>
<reference evidence="4" key="2">
    <citation type="journal article" date="2019" name="MicrobiologyOpen">
        <title>High-quality draft genome sequence of Gaiella occulta isolated from a 150 meter deep mineral water borehole and comparison with the genome sequences of other deep-branching lineages of the phylum Actinobacteria.</title>
        <authorList>
            <person name="Severino R."/>
            <person name="Froufe H.J.C."/>
            <person name="Barroso C."/>
            <person name="Albuquerque L."/>
            <person name="Lobo-da-Cunha A."/>
            <person name="da Costa M.S."/>
            <person name="Egas C."/>
        </authorList>
    </citation>
    <scope>NUCLEOTIDE SEQUENCE [LARGE SCALE GENOMIC DNA]</scope>
    <source>
        <strain evidence="4">F2-233</strain>
    </source>
</reference>
<sequence length="134" mass="15018">MIAAMGALDPAIRDLARAANFAAFTTHLASGHAMTHVMWVDADDDHVLINTEVHRAKFKAVERDPRVTVTVWVKDDPYSYAEVRGRVVETVHGPKARAHIDALARKYLGRDYDPANIQSERVILRIAPDVQRVH</sequence>
<dbReference type="NCBIfam" id="TIGR03618">
    <property type="entry name" value="Rv1155_F420"/>
    <property type="match status" value="1"/>
</dbReference>
<dbReference type="Gene3D" id="2.30.110.10">
    <property type="entry name" value="Electron Transport, Fmn-binding Protein, Chain A"/>
    <property type="match status" value="1"/>
</dbReference>
<dbReference type="GO" id="GO:0005829">
    <property type="term" value="C:cytosol"/>
    <property type="evidence" value="ECO:0007669"/>
    <property type="project" value="TreeGrafter"/>
</dbReference>
<dbReference type="PANTHER" id="PTHR35176">
    <property type="entry name" value="HEME OXYGENASE HI_0854-RELATED"/>
    <property type="match status" value="1"/>
</dbReference>